<evidence type="ECO:0000313" key="5">
    <source>
        <dbReference type="EMBL" id="CCH43873.1"/>
    </source>
</evidence>
<feature type="signal peptide" evidence="4">
    <location>
        <begin position="1"/>
        <end position="20"/>
    </location>
</feature>
<dbReference type="STRING" id="1206466.K0KRD6"/>
<evidence type="ECO:0000256" key="1">
    <source>
        <dbReference type="ARBA" id="ARBA00022729"/>
    </source>
</evidence>
<feature type="region of interest" description="Disordered" evidence="3">
    <location>
        <begin position="179"/>
        <end position="233"/>
    </location>
</feature>
<dbReference type="HOGENOM" id="CLU_285320_0_0_1"/>
<dbReference type="InParanoid" id="K0KRD6"/>
<dbReference type="InterPro" id="IPR025928">
    <property type="entry name" value="Flocculin_t3_rpt"/>
</dbReference>
<dbReference type="EMBL" id="CAIF01000092">
    <property type="protein sequence ID" value="CCH43873.1"/>
    <property type="molecule type" value="Genomic_DNA"/>
</dbReference>
<evidence type="ECO:0000256" key="4">
    <source>
        <dbReference type="SAM" id="SignalP"/>
    </source>
</evidence>
<feature type="compositionally biased region" description="Low complexity" evidence="3">
    <location>
        <begin position="182"/>
        <end position="233"/>
    </location>
</feature>
<dbReference type="Pfam" id="PF13928">
    <property type="entry name" value="Flocculin_t3"/>
    <property type="match status" value="2"/>
</dbReference>
<feature type="region of interest" description="Disordered" evidence="3">
    <location>
        <begin position="501"/>
        <end position="538"/>
    </location>
</feature>
<keyword evidence="6" id="KW-1185">Reference proteome</keyword>
<evidence type="ECO:0000256" key="2">
    <source>
        <dbReference type="ARBA" id="ARBA00023180"/>
    </source>
</evidence>
<reference evidence="5 6" key="1">
    <citation type="journal article" date="2012" name="Eukaryot. Cell">
        <title>Draft genome sequence of Wickerhamomyces ciferrii NRRL Y-1031 F-60-10.</title>
        <authorList>
            <person name="Schneider J."/>
            <person name="Andrea H."/>
            <person name="Blom J."/>
            <person name="Jaenicke S."/>
            <person name="Ruckert C."/>
            <person name="Schorsch C."/>
            <person name="Szczepanowski R."/>
            <person name="Farwick M."/>
            <person name="Goesmann A."/>
            <person name="Puhler A."/>
            <person name="Schaffer S."/>
            <person name="Tauch A."/>
            <person name="Kohler T."/>
            <person name="Brinkrolf K."/>
        </authorList>
    </citation>
    <scope>NUCLEOTIDE SEQUENCE [LARGE SCALE GENOMIC DNA]</scope>
    <source>
        <strain evidence="6">ATCC 14091 / BCRC 22168 / CBS 111 / JCM 3599 / NBRC 0793 / NRRL Y-1031 F-60-10</strain>
    </source>
</reference>
<dbReference type="eggNOG" id="ENOG502SH1C">
    <property type="taxonomic scope" value="Eukaryota"/>
</dbReference>
<dbReference type="InterPro" id="IPR050252">
    <property type="entry name" value="Beta/Gamma-Crystallin"/>
</dbReference>
<accession>K0KRD6</accession>
<dbReference type="PANTHER" id="PTHR11818">
    <property type="entry name" value="BETA/GAMMA CRYSTALLIN"/>
    <property type="match status" value="1"/>
</dbReference>
<keyword evidence="2" id="KW-0325">Glycoprotein</keyword>
<feature type="chain" id="PRO_5003834505" evidence="4">
    <location>
        <begin position="21"/>
        <end position="1086"/>
    </location>
</feature>
<proteinExistence type="predicted"/>
<feature type="region of interest" description="Disordered" evidence="3">
    <location>
        <begin position="1009"/>
        <end position="1056"/>
    </location>
</feature>
<dbReference type="AlphaFoldDB" id="K0KRD6"/>
<comment type="caution">
    <text evidence="5">The sequence shown here is derived from an EMBL/GenBank/DDBJ whole genome shotgun (WGS) entry which is preliminary data.</text>
</comment>
<dbReference type="Proteomes" id="UP000009328">
    <property type="component" value="Unassembled WGS sequence"/>
</dbReference>
<keyword evidence="1 4" id="KW-0732">Signal</keyword>
<feature type="compositionally biased region" description="Polar residues" evidence="3">
    <location>
        <begin position="1021"/>
        <end position="1044"/>
    </location>
</feature>
<name>K0KRD6_WICCF</name>
<feature type="compositionally biased region" description="Low complexity" evidence="3">
    <location>
        <begin position="1045"/>
        <end position="1056"/>
    </location>
</feature>
<dbReference type="PANTHER" id="PTHR11818:SF11">
    <property type="entry name" value="BETA-CRYSTALLIN B2"/>
    <property type="match status" value="1"/>
</dbReference>
<protein>
    <submittedName>
        <fullName evidence="5">Threonine-rich GPI-anchored glycoprotein</fullName>
    </submittedName>
</protein>
<evidence type="ECO:0000313" key="6">
    <source>
        <dbReference type="Proteomes" id="UP000009328"/>
    </source>
</evidence>
<evidence type="ECO:0000256" key="3">
    <source>
        <dbReference type="SAM" id="MobiDB-lite"/>
    </source>
</evidence>
<sequence>MKSFLRLFLSLGLLATIASAIAAPKAEAIPWASANPHAAAAANAFADAYAEAIALAHPDPEAYAYAASADDCATIGCHASCGLLIVAGQECSKNTENTFQGPYNTTCLCSAGSQFNQYYAPCMNCGWTLWKYYGGYVSSALAACETLSTEPTGTLRCSTTLTDSYTIDTSMRACEYTGGCPTTTSTTSSSSTSTSSSSSVASSTLSSSSSSSIPSSTSAASTSSSTSAAVTSSSSSSTTSVYVGITNTVETDLVFTHTYVPGGSLEDCFTTTKQFPVATNNPIDHTVESWTEREALEDGTYKFNEYIVFKFNEDQEDITDIKVLTDSTYTLAPLLPVSEYWINLKQGFFGHFISRSTNLPAYSIALVITKGDKKLLYTYTCDNRFAVRYMELDLGDYDSCQAWGTIGYWGSPDLYCKQRSEAATTTIDFRPKASSSAASSSSVISSESSAVLSSSSVASSSAIASSSESSAISSESSVSSFESSVVSSDSSAISSESSVVSSDSSSISSSESSAVSSSAPIGSAISSDGSSESSAISSNASSESSAASSVASAISSESSAVSSESSVASSAASSSEISSVASSASSSVSASASSTDELSLDGELVNNNPEWTLRIPSAYAPWTSISIEASRGSVNFKYDSAVITVNGESQSVTPEVLEESITINIDFTINDGQVLEVVFGGTRDTSGPLTANVDLVITTADGKRFAKRATQTFNLSNTIEEPTVGTSSGVSSAASSVASSVSSVASSVSSAASSASSAISSASDASDSSAASSASSDLSSASSAISSASSAASSISSDVAPQSTSTTAVYQNSTTLVTVTSCDEDKCSEVPSTALISIATTTINGVVTSYTTYCPLTTTSAPVPAPTTVTEEQDSTKTTLVTVTSCHEDKCSEVVSTAQVSIATTTVNGIVTSYTTYCPLTTETGVKTSTQTKDELRTVTENSTKVITVTSCHEDKCSTFESTTEVPVTTHVVNPSGSNPAPSDVTSYINQVSTSYYTNVEKGTTVTSQTVETNVGPAPSQVGSTSRTGGASTAASTDVSTPVVQQQTEGSSTTGTATTAQISTFEGSASRLLSSSIFGLIFMLFI</sequence>
<organism evidence="5 6">
    <name type="scientific">Wickerhamomyces ciferrii (strain ATCC 14091 / BCRC 22168 / CBS 111 / JCM 3599 / NBRC 0793 / NRRL Y-1031 F-60-10)</name>
    <name type="common">Yeast</name>
    <name type="synonym">Pichia ciferrii</name>
    <dbReference type="NCBI Taxonomy" id="1206466"/>
    <lineage>
        <taxon>Eukaryota</taxon>
        <taxon>Fungi</taxon>
        <taxon>Dikarya</taxon>
        <taxon>Ascomycota</taxon>
        <taxon>Saccharomycotina</taxon>
        <taxon>Saccharomycetes</taxon>
        <taxon>Phaffomycetales</taxon>
        <taxon>Wickerhamomycetaceae</taxon>
        <taxon>Wickerhamomyces</taxon>
    </lineage>
</organism>
<gene>
    <name evidence="5" type="ORF">BN7_3427</name>
</gene>